<comment type="caution">
    <text evidence="3">The sequence shown here is derived from an EMBL/GenBank/DDBJ whole genome shotgun (WGS) entry which is preliminary data.</text>
</comment>
<dbReference type="PROSITE" id="PS50294">
    <property type="entry name" value="WD_REPEATS_REGION"/>
    <property type="match status" value="1"/>
</dbReference>
<dbReference type="InterPro" id="IPR015943">
    <property type="entry name" value="WD40/YVTN_repeat-like_dom_sf"/>
</dbReference>
<sequence length="356" mass="37590">MHRHETPQVEISNAHDNSVWDLAWHPIGYILCSGSNDHTTKFWCRNRPGDPARDKFIVGQSQGFGEQNSALAARMPGNFPGPEAPTTPGPFAAGLTRNEGTIPGVGVAMPFSIPSLDSSAHGEQKPSVSVSMPLGAPPLPPGPHPSLLAANQQQAYQQTAQHVQQQHQGLPQQMMSLPLPPPNLPQLQPPSHLPLLPHPHLRPPHQLPPLNMPSNTPSSMPGSLPIPSMPSSMPMQMPGPMGMQGTINHMVPPLQQGHFMGMNPIHSGSVSQGGIPNGLPNMQGPSNAGGAQMYQPGSAFNRPQAGQMPPMLGLNPYQSGNPNAAGMGTLQTNFGMPSGMHPPLPPGPPPHGQTPQ</sequence>
<dbReference type="InterPro" id="IPR036322">
    <property type="entry name" value="WD40_repeat_dom_sf"/>
</dbReference>
<dbReference type="SMART" id="SM00320">
    <property type="entry name" value="WD40"/>
    <property type="match status" value="1"/>
</dbReference>
<feature type="region of interest" description="Disordered" evidence="2">
    <location>
        <begin position="158"/>
        <end position="222"/>
    </location>
</feature>
<protein>
    <submittedName>
        <fullName evidence="3">Uncharacterized protein</fullName>
    </submittedName>
</protein>
<evidence type="ECO:0000256" key="1">
    <source>
        <dbReference type="PROSITE-ProRule" id="PRU00221"/>
    </source>
</evidence>
<organism evidence="3 4">
    <name type="scientific">Ilex paraguariensis</name>
    <name type="common">yerba mate</name>
    <dbReference type="NCBI Taxonomy" id="185542"/>
    <lineage>
        <taxon>Eukaryota</taxon>
        <taxon>Viridiplantae</taxon>
        <taxon>Streptophyta</taxon>
        <taxon>Embryophyta</taxon>
        <taxon>Tracheophyta</taxon>
        <taxon>Spermatophyta</taxon>
        <taxon>Magnoliopsida</taxon>
        <taxon>eudicotyledons</taxon>
        <taxon>Gunneridae</taxon>
        <taxon>Pentapetalae</taxon>
        <taxon>asterids</taxon>
        <taxon>campanulids</taxon>
        <taxon>Aquifoliales</taxon>
        <taxon>Aquifoliaceae</taxon>
        <taxon>Ilex</taxon>
    </lineage>
</organism>
<dbReference type="EMBL" id="CAUOFW020005192">
    <property type="protein sequence ID" value="CAK9168959.1"/>
    <property type="molecule type" value="Genomic_DNA"/>
</dbReference>
<feature type="region of interest" description="Disordered" evidence="2">
    <location>
        <begin position="116"/>
        <end position="143"/>
    </location>
</feature>
<proteinExistence type="predicted"/>
<dbReference type="Pfam" id="PF00400">
    <property type="entry name" value="WD40"/>
    <property type="match status" value="1"/>
</dbReference>
<feature type="compositionally biased region" description="Pro residues" evidence="2">
    <location>
        <begin position="178"/>
        <end position="192"/>
    </location>
</feature>
<dbReference type="InterPro" id="IPR045245">
    <property type="entry name" value="Pfs2-like"/>
</dbReference>
<dbReference type="InterPro" id="IPR001680">
    <property type="entry name" value="WD40_rpt"/>
</dbReference>
<dbReference type="Proteomes" id="UP001642360">
    <property type="component" value="Unassembled WGS sequence"/>
</dbReference>
<evidence type="ECO:0000256" key="2">
    <source>
        <dbReference type="SAM" id="MobiDB-lite"/>
    </source>
</evidence>
<dbReference type="AlphaFoldDB" id="A0ABC8TPX2"/>
<dbReference type="Gene3D" id="2.130.10.10">
    <property type="entry name" value="YVTN repeat-like/Quinoprotein amine dehydrogenase"/>
    <property type="match status" value="1"/>
</dbReference>
<gene>
    <name evidence="3" type="ORF">ILEXP_LOCUS38383</name>
</gene>
<accession>A0ABC8TPX2</accession>
<dbReference type="PANTHER" id="PTHR22836:SF0">
    <property type="entry name" value="PRE-MRNA 3' END PROCESSING PROTEIN WDR33"/>
    <property type="match status" value="1"/>
</dbReference>
<evidence type="ECO:0000313" key="3">
    <source>
        <dbReference type="EMBL" id="CAK9168959.1"/>
    </source>
</evidence>
<evidence type="ECO:0000313" key="4">
    <source>
        <dbReference type="Proteomes" id="UP001642360"/>
    </source>
</evidence>
<feature type="repeat" description="WD" evidence="1">
    <location>
        <begin position="12"/>
        <end position="43"/>
    </location>
</feature>
<dbReference type="GO" id="GO:0005634">
    <property type="term" value="C:nucleus"/>
    <property type="evidence" value="ECO:0007669"/>
    <property type="project" value="UniProtKB-ARBA"/>
</dbReference>
<keyword evidence="1" id="KW-0853">WD repeat</keyword>
<dbReference type="PROSITE" id="PS50082">
    <property type="entry name" value="WD_REPEATS_2"/>
    <property type="match status" value="1"/>
</dbReference>
<feature type="compositionally biased region" description="Low complexity" evidence="2">
    <location>
        <begin position="158"/>
        <end position="177"/>
    </location>
</feature>
<feature type="region of interest" description="Disordered" evidence="2">
    <location>
        <begin position="337"/>
        <end position="356"/>
    </location>
</feature>
<feature type="compositionally biased region" description="Pro residues" evidence="2">
    <location>
        <begin position="340"/>
        <end position="356"/>
    </location>
</feature>
<reference evidence="3 4" key="1">
    <citation type="submission" date="2024-02" db="EMBL/GenBank/DDBJ databases">
        <authorList>
            <person name="Vignale AGUSTIN F."/>
            <person name="Sosa J E."/>
            <person name="Modenutti C."/>
        </authorList>
    </citation>
    <scope>NUCLEOTIDE SEQUENCE [LARGE SCALE GENOMIC DNA]</scope>
</reference>
<keyword evidence="4" id="KW-1185">Reference proteome</keyword>
<dbReference type="SUPFAM" id="SSF50978">
    <property type="entry name" value="WD40 repeat-like"/>
    <property type="match status" value="1"/>
</dbReference>
<name>A0ABC8TPX2_9AQUA</name>
<dbReference type="PANTHER" id="PTHR22836">
    <property type="entry name" value="WD40 REPEAT PROTEIN"/>
    <property type="match status" value="1"/>
</dbReference>